<dbReference type="InterPro" id="IPR039366">
    <property type="entry name" value="Pilotin"/>
</dbReference>
<dbReference type="Pfam" id="PF09619">
    <property type="entry name" value="YscW"/>
    <property type="match status" value="1"/>
</dbReference>
<sequence length="128" mass="13978">MARNPASTGRFAGKAMRKISIHGWIELPSPQSFDGATATVGLDDVTLIDALSTRIAETVIEGISGRQDRIPFHLEARWDFRARDSYVLAAEIRRSGRGRAGPGDFLTTVAVPWTVERTDGNSVPVTRI</sequence>
<organism evidence="1 2">
    <name type="scientific">Bradyrhizobium lablabi</name>
    <dbReference type="NCBI Taxonomy" id="722472"/>
    <lineage>
        <taxon>Bacteria</taxon>
        <taxon>Pseudomonadati</taxon>
        <taxon>Pseudomonadota</taxon>
        <taxon>Alphaproteobacteria</taxon>
        <taxon>Hyphomicrobiales</taxon>
        <taxon>Nitrobacteraceae</taxon>
        <taxon>Bradyrhizobium</taxon>
    </lineage>
</organism>
<gene>
    <name evidence="1" type="ORF">CQ14_26510</name>
</gene>
<evidence type="ECO:0000313" key="2">
    <source>
        <dbReference type="Proteomes" id="UP000051660"/>
    </source>
</evidence>
<evidence type="ECO:0000313" key="1">
    <source>
        <dbReference type="EMBL" id="KRR20850.1"/>
    </source>
</evidence>
<dbReference type="AlphaFoldDB" id="A0A0R3MKQ6"/>
<dbReference type="Proteomes" id="UP000051660">
    <property type="component" value="Unassembled WGS sequence"/>
</dbReference>
<reference evidence="1 2" key="1">
    <citation type="submission" date="2014-03" db="EMBL/GenBank/DDBJ databases">
        <title>Bradyrhizobium valentinum sp. nov., isolated from effective nodules of Lupinus mariae-josephae, a lupine endemic of basic-lime soils in Eastern Spain.</title>
        <authorList>
            <person name="Duran D."/>
            <person name="Rey L."/>
            <person name="Navarro A."/>
            <person name="Busquets A."/>
            <person name="Imperial J."/>
            <person name="Ruiz-Argueso T."/>
        </authorList>
    </citation>
    <scope>NUCLEOTIDE SEQUENCE [LARGE SCALE GENOMIC DNA]</scope>
    <source>
        <strain evidence="1 2">CCBAU 23086</strain>
    </source>
</reference>
<proteinExistence type="predicted"/>
<name>A0A0R3MKQ6_9BRAD</name>
<comment type="caution">
    <text evidence="1">The sequence shown here is derived from an EMBL/GenBank/DDBJ whole genome shotgun (WGS) entry which is preliminary data.</text>
</comment>
<protein>
    <submittedName>
        <fullName evidence="1">Uncharacterized protein</fullName>
    </submittedName>
</protein>
<dbReference type="EMBL" id="LLYB01000085">
    <property type="protein sequence ID" value="KRR20850.1"/>
    <property type="molecule type" value="Genomic_DNA"/>
</dbReference>
<accession>A0A0R3MKQ6</accession>